<dbReference type="GO" id="GO:0003723">
    <property type="term" value="F:RNA binding"/>
    <property type="evidence" value="ECO:0007669"/>
    <property type="project" value="InterPro"/>
</dbReference>
<dbReference type="Pfam" id="PF01535">
    <property type="entry name" value="PPR"/>
    <property type="match status" value="1"/>
</dbReference>
<evidence type="ECO:0000313" key="4">
    <source>
        <dbReference type="Proteomes" id="UP000436088"/>
    </source>
</evidence>
<evidence type="ECO:0008006" key="5">
    <source>
        <dbReference type="Google" id="ProtNLM"/>
    </source>
</evidence>
<dbReference type="GO" id="GO:0009451">
    <property type="term" value="P:RNA modification"/>
    <property type="evidence" value="ECO:0007669"/>
    <property type="project" value="InterPro"/>
</dbReference>
<evidence type="ECO:0000313" key="3">
    <source>
        <dbReference type="EMBL" id="KAE8732164.1"/>
    </source>
</evidence>
<evidence type="ECO:0000256" key="2">
    <source>
        <dbReference type="PROSITE-ProRule" id="PRU00708"/>
    </source>
</evidence>
<dbReference type="InterPro" id="IPR046960">
    <property type="entry name" value="PPR_At4g14850-like_plant"/>
</dbReference>
<proteinExistence type="predicted"/>
<gene>
    <name evidence="3" type="ORF">F3Y22_tig00002237pilonHSYRG00582</name>
</gene>
<protein>
    <recommendedName>
        <fullName evidence="5">Pentatricopeptide repeat-containing protein</fullName>
    </recommendedName>
</protein>
<dbReference type="Gene3D" id="1.25.40.10">
    <property type="entry name" value="Tetratricopeptide repeat domain"/>
    <property type="match status" value="1"/>
</dbReference>
<keyword evidence="4" id="KW-1185">Reference proteome</keyword>
<dbReference type="EMBL" id="VEPZ02000167">
    <property type="protein sequence ID" value="KAE8732164.1"/>
    <property type="molecule type" value="Genomic_DNA"/>
</dbReference>
<dbReference type="PROSITE" id="PS51375">
    <property type="entry name" value="PPR"/>
    <property type="match status" value="1"/>
</dbReference>
<sequence>MYLKLYANVSFMKKACYLFESMPERTLISWTILMSGYAKHGPGKEALALFKDMLSADKTVCPDSYVYAVVLGSCGLVGKRGNWDLTEGSMAKF</sequence>
<accession>A0A6A3CUL5</accession>
<dbReference type="InterPro" id="IPR002885">
    <property type="entry name" value="PPR_rpt"/>
</dbReference>
<reference evidence="3" key="1">
    <citation type="submission" date="2019-09" db="EMBL/GenBank/DDBJ databases">
        <title>Draft genome information of white flower Hibiscus syriacus.</title>
        <authorList>
            <person name="Kim Y.-M."/>
        </authorList>
    </citation>
    <scope>NUCLEOTIDE SEQUENCE [LARGE SCALE GENOMIC DNA]</scope>
    <source>
        <strain evidence="3">YM2019G1</strain>
    </source>
</reference>
<organism evidence="3 4">
    <name type="scientific">Hibiscus syriacus</name>
    <name type="common">Rose of Sharon</name>
    <dbReference type="NCBI Taxonomy" id="106335"/>
    <lineage>
        <taxon>Eukaryota</taxon>
        <taxon>Viridiplantae</taxon>
        <taxon>Streptophyta</taxon>
        <taxon>Embryophyta</taxon>
        <taxon>Tracheophyta</taxon>
        <taxon>Spermatophyta</taxon>
        <taxon>Magnoliopsida</taxon>
        <taxon>eudicotyledons</taxon>
        <taxon>Gunneridae</taxon>
        <taxon>Pentapetalae</taxon>
        <taxon>rosids</taxon>
        <taxon>malvids</taxon>
        <taxon>Malvales</taxon>
        <taxon>Malvaceae</taxon>
        <taxon>Malvoideae</taxon>
        <taxon>Hibiscus</taxon>
    </lineage>
</organism>
<comment type="caution">
    <text evidence="3">The sequence shown here is derived from an EMBL/GenBank/DDBJ whole genome shotgun (WGS) entry which is preliminary data.</text>
</comment>
<name>A0A6A3CUL5_HIBSY</name>
<dbReference type="NCBIfam" id="TIGR00756">
    <property type="entry name" value="PPR"/>
    <property type="match status" value="1"/>
</dbReference>
<dbReference type="AlphaFoldDB" id="A0A6A3CUL5"/>
<dbReference type="InterPro" id="IPR011990">
    <property type="entry name" value="TPR-like_helical_dom_sf"/>
</dbReference>
<keyword evidence="1" id="KW-0677">Repeat</keyword>
<dbReference type="Proteomes" id="UP000436088">
    <property type="component" value="Unassembled WGS sequence"/>
</dbReference>
<dbReference type="PANTHER" id="PTHR47926">
    <property type="entry name" value="PENTATRICOPEPTIDE REPEAT-CONTAINING PROTEIN"/>
    <property type="match status" value="1"/>
</dbReference>
<feature type="repeat" description="PPR" evidence="2">
    <location>
        <begin position="26"/>
        <end position="60"/>
    </location>
</feature>
<evidence type="ECO:0000256" key="1">
    <source>
        <dbReference type="ARBA" id="ARBA00022737"/>
    </source>
</evidence>